<dbReference type="RefSeq" id="WP_184926638.1">
    <property type="nucleotide sequence ID" value="NZ_JACHMO010000001.1"/>
</dbReference>
<dbReference type="Gene3D" id="3.90.190.10">
    <property type="entry name" value="Protein tyrosine phosphatase superfamily"/>
    <property type="match status" value="1"/>
</dbReference>
<dbReference type="PROSITE" id="PS00383">
    <property type="entry name" value="TYR_PHOSPHATASE_1"/>
    <property type="match status" value="1"/>
</dbReference>
<dbReference type="Pfam" id="PF22784">
    <property type="entry name" value="PTP-SAK"/>
    <property type="match status" value="1"/>
</dbReference>
<dbReference type="AlphaFoldDB" id="A0A7W9HQX9"/>
<dbReference type="Pfam" id="PF08241">
    <property type="entry name" value="Methyltransf_11"/>
    <property type="match status" value="1"/>
</dbReference>
<dbReference type="PROSITE" id="PS50056">
    <property type="entry name" value="TYR_PHOSPHATASE_2"/>
    <property type="match status" value="1"/>
</dbReference>
<evidence type="ECO:0000313" key="4">
    <source>
        <dbReference type="Proteomes" id="UP000552097"/>
    </source>
</evidence>
<dbReference type="GO" id="GO:0032259">
    <property type="term" value="P:methylation"/>
    <property type="evidence" value="ECO:0007669"/>
    <property type="project" value="UniProtKB-KW"/>
</dbReference>
<keyword evidence="1" id="KW-0378">Hydrolase</keyword>
<organism evidence="3 4">
    <name type="scientific">Saccharothrix ecbatanensis</name>
    <dbReference type="NCBI Taxonomy" id="1105145"/>
    <lineage>
        <taxon>Bacteria</taxon>
        <taxon>Bacillati</taxon>
        <taxon>Actinomycetota</taxon>
        <taxon>Actinomycetes</taxon>
        <taxon>Pseudonocardiales</taxon>
        <taxon>Pseudonocardiaceae</taxon>
        <taxon>Saccharothrix</taxon>
    </lineage>
</organism>
<dbReference type="InterPro" id="IPR057023">
    <property type="entry name" value="PTP-SAK"/>
</dbReference>
<dbReference type="PANTHER" id="PTHR43861:SF1">
    <property type="entry name" value="TRANS-ACONITATE 2-METHYLTRANSFERASE"/>
    <property type="match status" value="1"/>
</dbReference>
<reference evidence="3 4" key="1">
    <citation type="submission" date="2020-08" db="EMBL/GenBank/DDBJ databases">
        <title>Sequencing the genomes of 1000 actinobacteria strains.</title>
        <authorList>
            <person name="Klenk H.-P."/>
        </authorList>
    </citation>
    <scope>NUCLEOTIDE SEQUENCE [LARGE SCALE GENOMIC DNA]</scope>
    <source>
        <strain evidence="3 4">DSM 45486</strain>
    </source>
</reference>
<accession>A0A7W9HQX9</accession>
<evidence type="ECO:0000256" key="1">
    <source>
        <dbReference type="ARBA" id="ARBA00022801"/>
    </source>
</evidence>
<dbReference type="SUPFAM" id="SSF52799">
    <property type="entry name" value="(Phosphotyrosine protein) phosphatases II"/>
    <property type="match status" value="1"/>
</dbReference>
<dbReference type="InterPro" id="IPR029063">
    <property type="entry name" value="SAM-dependent_MTases_sf"/>
</dbReference>
<evidence type="ECO:0000313" key="3">
    <source>
        <dbReference type="EMBL" id="MBB5806794.1"/>
    </source>
</evidence>
<name>A0A7W9HQX9_9PSEU</name>
<dbReference type="SUPFAM" id="SSF53335">
    <property type="entry name" value="S-adenosyl-L-methionine-dependent methyltransferases"/>
    <property type="match status" value="1"/>
</dbReference>
<dbReference type="GO" id="GO:0008757">
    <property type="term" value="F:S-adenosylmethionine-dependent methyltransferase activity"/>
    <property type="evidence" value="ECO:0007669"/>
    <property type="project" value="InterPro"/>
</dbReference>
<dbReference type="GO" id="GO:0016791">
    <property type="term" value="F:phosphatase activity"/>
    <property type="evidence" value="ECO:0007669"/>
    <property type="project" value="UniProtKB-ARBA"/>
</dbReference>
<keyword evidence="3" id="KW-0489">Methyltransferase</keyword>
<dbReference type="Gene3D" id="3.40.50.150">
    <property type="entry name" value="Vaccinia Virus protein VP39"/>
    <property type="match status" value="1"/>
</dbReference>
<evidence type="ECO:0000259" key="2">
    <source>
        <dbReference type="PROSITE" id="PS50056"/>
    </source>
</evidence>
<sequence>MYSVRPGVLSTMGHPHDLRHIADLAAAGVDVIVCALTETELGELALTGEGEAARDAGMAFHWVPIPDFGVPAAALELDAVLEEMRAGRHVLVHCWGGIGRSSLVAGALLVMDGASASAAWQAISEARERDVPETDEQRAWLSTFAAARFWDGQAATFDQEADHGLGDPDVRQAWADLLLPLLPSAPASVVDLGCGTGSLTALLAEAGHDVCGLDLSERMVDAARAKVAGVEFRQGDAGRPPYPPESFDVVLVRHVLWALPDPAAAIERWRALLKPGGCLVLIEGRWHTGSGLTAADCVALLGEGDVRPLTDPALWGREITDERYLVLAR</sequence>
<dbReference type="EMBL" id="JACHMO010000001">
    <property type="protein sequence ID" value="MBB5806794.1"/>
    <property type="molecule type" value="Genomic_DNA"/>
</dbReference>
<comment type="caution">
    <text evidence="3">The sequence shown here is derived from an EMBL/GenBank/DDBJ whole genome shotgun (WGS) entry which is preliminary data.</text>
</comment>
<dbReference type="InterPro" id="IPR016130">
    <property type="entry name" value="Tyr_Pase_AS"/>
</dbReference>
<dbReference type="InterPro" id="IPR029021">
    <property type="entry name" value="Prot-tyrosine_phosphatase-like"/>
</dbReference>
<protein>
    <submittedName>
        <fullName evidence="3">Protein-L-isoaspartate O-methyltransferase</fullName>
    </submittedName>
</protein>
<gene>
    <name evidence="3" type="ORF">F4560_006562</name>
</gene>
<dbReference type="PANTHER" id="PTHR43861">
    <property type="entry name" value="TRANS-ACONITATE 2-METHYLTRANSFERASE-RELATED"/>
    <property type="match status" value="1"/>
</dbReference>
<dbReference type="InterPro" id="IPR000387">
    <property type="entry name" value="Tyr_Pase_dom"/>
</dbReference>
<keyword evidence="4" id="KW-1185">Reference proteome</keyword>
<dbReference type="InterPro" id="IPR013216">
    <property type="entry name" value="Methyltransf_11"/>
</dbReference>
<dbReference type="CDD" id="cd02440">
    <property type="entry name" value="AdoMet_MTases"/>
    <property type="match status" value="1"/>
</dbReference>
<proteinExistence type="predicted"/>
<feature type="domain" description="Tyrosine specific protein phosphatases" evidence="2">
    <location>
        <begin position="77"/>
        <end position="138"/>
    </location>
</feature>
<keyword evidence="3" id="KW-0808">Transferase</keyword>
<dbReference type="Proteomes" id="UP000552097">
    <property type="component" value="Unassembled WGS sequence"/>
</dbReference>